<name>A0A2U3PUM1_9BRAD</name>
<evidence type="ECO:0000313" key="3">
    <source>
        <dbReference type="EMBL" id="SPP92808.1"/>
    </source>
</evidence>
<dbReference type="Proteomes" id="UP000246085">
    <property type="component" value="Chromosome BRAD3257"/>
</dbReference>
<reference evidence="3 4" key="1">
    <citation type="submission" date="2018-03" db="EMBL/GenBank/DDBJ databases">
        <authorList>
            <person name="Gully D."/>
        </authorList>
    </citation>
    <scope>NUCLEOTIDE SEQUENCE [LARGE SCALE GENOMIC DNA]</scope>
    <source>
        <strain evidence="3">ORS3257</strain>
    </source>
</reference>
<protein>
    <recommendedName>
        <fullName evidence="2">DUF3616 domain-containing protein</fullName>
    </recommendedName>
</protein>
<feature type="domain" description="DUF3616" evidence="2">
    <location>
        <begin position="202"/>
        <end position="344"/>
    </location>
</feature>
<dbReference type="KEGG" id="bvz:BRAD3257_1688"/>
<organism evidence="3 4">
    <name type="scientific">Bradyrhizobium vignae</name>
    <dbReference type="NCBI Taxonomy" id="1549949"/>
    <lineage>
        <taxon>Bacteria</taxon>
        <taxon>Pseudomonadati</taxon>
        <taxon>Pseudomonadota</taxon>
        <taxon>Alphaproteobacteria</taxon>
        <taxon>Hyphomicrobiales</taxon>
        <taxon>Nitrobacteraceae</taxon>
        <taxon>Bradyrhizobium</taxon>
    </lineage>
</organism>
<sequence>MAYARTALLAVAFFSAALWKDASLSSADAEQLQLKPMTIDGAFAGKKKKQAAVDLSGLSCLPGGAAGLRTCMAVNDENQSAQRLSLDADRLVVGAVVPILGAKPDPETLGAEPSVACGAGPGEFGELDGEAVSYSAPYFYIVGSHGCSRKADEFRLSSFVFARVKVDGSGAPTASVQTTYRVADALRSGGVANFGKSLEGAAGLNIEGMLVKDDRVWLGLRAPLDAKGSAILLELSAQELFREGHEAGAKIVKPSAVATQGRGIRDLAALPDGRIVVLGGAVNGPEVPFRLFLFNPDSEATTEIGELPPVKGVVKGKEKIGKAEAISVLWADEKEALAVVLFDGLENGAPHSVRFGLK</sequence>
<dbReference type="Pfam" id="PF12275">
    <property type="entry name" value="DUF3616"/>
    <property type="match status" value="1"/>
</dbReference>
<feature type="chain" id="PRO_5015514823" description="DUF3616 domain-containing protein" evidence="1">
    <location>
        <begin position="20"/>
        <end position="358"/>
    </location>
</feature>
<proteinExistence type="predicted"/>
<dbReference type="AlphaFoldDB" id="A0A2U3PUM1"/>
<dbReference type="EMBL" id="LS398110">
    <property type="protein sequence ID" value="SPP92808.1"/>
    <property type="molecule type" value="Genomic_DNA"/>
</dbReference>
<dbReference type="RefSeq" id="WP_122401347.1">
    <property type="nucleotide sequence ID" value="NZ_LS398110.1"/>
</dbReference>
<feature type="signal peptide" evidence="1">
    <location>
        <begin position="1"/>
        <end position="19"/>
    </location>
</feature>
<evidence type="ECO:0000259" key="2">
    <source>
        <dbReference type="Pfam" id="PF12275"/>
    </source>
</evidence>
<keyword evidence="1" id="KW-0732">Signal</keyword>
<accession>A0A2U3PUM1</accession>
<dbReference type="InterPro" id="IPR022060">
    <property type="entry name" value="DUF3616"/>
</dbReference>
<evidence type="ECO:0000256" key="1">
    <source>
        <dbReference type="SAM" id="SignalP"/>
    </source>
</evidence>
<evidence type="ECO:0000313" key="4">
    <source>
        <dbReference type="Proteomes" id="UP000246085"/>
    </source>
</evidence>
<gene>
    <name evidence="3" type="ORF">BRAD3257_1688</name>
</gene>